<dbReference type="EMBL" id="CP059735">
    <property type="protein sequence ID" value="WDE01278.1"/>
    <property type="molecule type" value="Genomic_DNA"/>
</dbReference>
<dbReference type="Proteomes" id="UP000032568">
    <property type="component" value="Chromosome"/>
</dbReference>
<gene>
    <name evidence="1" type="ORF">SG35_011930</name>
</gene>
<dbReference type="KEGG" id="tact:SG35_011930"/>
<reference evidence="1 2" key="2">
    <citation type="journal article" date="2022" name="Mar. Drugs">
        <title>Bioassay-Guided Fractionation Leads to the Detection of Cholic Acid Generated by the Rare Thalassomonas sp.</title>
        <authorList>
            <person name="Pheiffer F."/>
            <person name="Schneider Y.K."/>
            <person name="Hansen E.H."/>
            <person name="Andersen J.H."/>
            <person name="Isaksson J."/>
            <person name="Busche T."/>
            <person name="R C."/>
            <person name="Kalinowski J."/>
            <person name="Zyl L.V."/>
            <person name="Trindade M."/>
        </authorList>
    </citation>
    <scope>NUCLEOTIDE SEQUENCE [LARGE SCALE GENOMIC DNA]</scope>
    <source>
        <strain evidence="1 2">A5K-106</strain>
    </source>
</reference>
<protein>
    <submittedName>
        <fullName evidence="1">Uncharacterized protein</fullName>
    </submittedName>
</protein>
<organism evidence="1 2">
    <name type="scientific">Thalassomonas actiniarum</name>
    <dbReference type="NCBI Taxonomy" id="485447"/>
    <lineage>
        <taxon>Bacteria</taxon>
        <taxon>Pseudomonadati</taxon>
        <taxon>Pseudomonadota</taxon>
        <taxon>Gammaproteobacteria</taxon>
        <taxon>Alteromonadales</taxon>
        <taxon>Colwelliaceae</taxon>
        <taxon>Thalassomonas</taxon>
    </lineage>
</organism>
<proteinExistence type="predicted"/>
<evidence type="ECO:0000313" key="2">
    <source>
        <dbReference type="Proteomes" id="UP000032568"/>
    </source>
</evidence>
<dbReference type="RefSeq" id="WP_044831287.1">
    <property type="nucleotide sequence ID" value="NZ_CP059735.1"/>
</dbReference>
<evidence type="ECO:0000313" key="1">
    <source>
        <dbReference type="EMBL" id="WDE01278.1"/>
    </source>
</evidence>
<name>A0AAE9YUX6_9GAMM</name>
<accession>A0AAE9YUX6</accession>
<dbReference type="AlphaFoldDB" id="A0AAE9YUX6"/>
<keyword evidence="2" id="KW-1185">Reference proteome</keyword>
<reference evidence="1 2" key="1">
    <citation type="journal article" date="2015" name="Genome Announc.">
        <title>Draft Genome Sequences of Marine Isolates of Thalassomonas viridans and Thalassomonas actiniarum.</title>
        <authorList>
            <person name="Olonade I."/>
            <person name="van Zyl L.J."/>
            <person name="Trindade M."/>
        </authorList>
    </citation>
    <scope>NUCLEOTIDE SEQUENCE [LARGE SCALE GENOMIC DNA]</scope>
    <source>
        <strain evidence="1 2">A5K-106</strain>
    </source>
</reference>
<sequence>MALTQKQQEQAMEHLDLHFKDNRRCYVCGKNQWVIHPQLYELMKLPIGGADPERSLIPLLVIECADCGHTVSFNAKKAGLLSKTTFGE</sequence>